<feature type="non-terminal residue" evidence="3">
    <location>
        <position position="527"/>
    </location>
</feature>
<organism evidence="3 4">
    <name type="scientific">Coemansia umbellata</name>
    <dbReference type="NCBI Taxonomy" id="1424467"/>
    <lineage>
        <taxon>Eukaryota</taxon>
        <taxon>Fungi</taxon>
        <taxon>Fungi incertae sedis</taxon>
        <taxon>Zoopagomycota</taxon>
        <taxon>Kickxellomycotina</taxon>
        <taxon>Kickxellomycetes</taxon>
        <taxon>Kickxellales</taxon>
        <taxon>Kickxellaceae</taxon>
        <taxon>Coemansia</taxon>
    </lineage>
</organism>
<protein>
    <recommendedName>
        <fullName evidence="2">AAA-ATPase-like domain-containing protein</fullName>
    </recommendedName>
</protein>
<dbReference type="InterPro" id="IPR018631">
    <property type="entry name" value="AAA-ATPase-like_dom"/>
</dbReference>
<dbReference type="Proteomes" id="UP001151295">
    <property type="component" value="Unassembled WGS sequence"/>
</dbReference>
<evidence type="ECO:0000259" key="2">
    <source>
        <dbReference type="Pfam" id="PF09820"/>
    </source>
</evidence>
<sequence length="527" mass="58615">MSSSNPGKRRTGPVTRAAAKRARATQQDSQQESSTSIYGCSQETDSSGPIVLIDNRQRGLRATSFTQPIARTQSDSTSASIELSNVISTPPSAPRLSEPSFPSKVSGSKIITGIDFGTMARKTGLIVDKTLVCKAFLASAPTPLWICLPRRFGKSFSLSLIEEFFNVVNASDAAPADGHLDEQACRLSRRKLFEDSLLRTEESEFFDEHFCKYPVIRLDFKNVDGSSLGTFYSSLTSTITSVVDRWIERTEGQQLSQFLEEQRMQLVTYNNDLRGKFSSFSDIDWESHFETGLEIFKLLENFLYEYYESKYMVLVDEYDGNDHLEAGLMVGVHKINIVELSSGVNNIEYVPLVANTDPEHEICNPNNLSCYFGYEANEVRMLIDQTRASLGGRLGRGNPSTGDIFLKMTEWYSGYRIGRMTGKFNPFAPVAFLKALSKNLSLDEAAKPYWGATGNSRIIAEIALRNKEIVTRLASRLISEYNNPTLQAATTGVDGIGQQFGRAADTQLIEYMELCESSLPPNMDSPL</sequence>
<name>A0ABQ8PF41_9FUNG</name>
<comment type="caution">
    <text evidence="3">The sequence shown here is derived from an EMBL/GenBank/DDBJ whole genome shotgun (WGS) entry which is preliminary data.</text>
</comment>
<proteinExistence type="predicted"/>
<gene>
    <name evidence="3" type="ORF">EDC05_005630</name>
</gene>
<evidence type="ECO:0000313" key="3">
    <source>
        <dbReference type="EMBL" id="KAJ1987849.1"/>
    </source>
</evidence>
<dbReference type="EMBL" id="JANBQD010000114">
    <property type="protein sequence ID" value="KAJ1987849.1"/>
    <property type="molecule type" value="Genomic_DNA"/>
</dbReference>
<keyword evidence="4" id="KW-1185">Reference proteome</keyword>
<feature type="domain" description="AAA-ATPase-like" evidence="2">
    <location>
        <begin position="115"/>
        <end position="319"/>
    </location>
</feature>
<accession>A0ABQ8PF41</accession>
<reference evidence="3" key="1">
    <citation type="submission" date="2022-07" db="EMBL/GenBank/DDBJ databases">
        <title>Phylogenomic reconstructions and comparative analyses of Kickxellomycotina fungi.</title>
        <authorList>
            <person name="Reynolds N.K."/>
            <person name="Stajich J.E."/>
            <person name="Barry K."/>
            <person name="Grigoriev I.V."/>
            <person name="Crous P."/>
            <person name="Smith M.E."/>
        </authorList>
    </citation>
    <scope>NUCLEOTIDE SEQUENCE</scope>
    <source>
        <strain evidence="3">BCRC 34882</strain>
    </source>
</reference>
<feature type="compositionally biased region" description="Polar residues" evidence="1">
    <location>
        <begin position="37"/>
        <end position="47"/>
    </location>
</feature>
<evidence type="ECO:0000313" key="4">
    <source>
        <dbReference type="Proteomes" id="UP001151295"/>
    </source>
</evidence>
<dbReference type="PANTHER" id="PTHR34825:SF1">
    <property type="entry name" value="AAA-ATPASE-LIKE DOMAIN-CONTAINING PROTEIN"/>
    <property type="match status" value="1"/>
</dbReference>
<dbReference type="PANTHER" id="PTHR34825">
    <property type="entry name" value="CONSERVED PROTEIN, WITH A WEAK D-GALACTARATE DEHYDRATASE/ALTRONATE HYDROLASE DOMAIN"/>
    <property type="match status" value="1"/>
</dbReference>
<dbReference type="Pfam" id="PF09820">
    <property type="entry name" value="AAA-ATPase_like"/>
    <property type="match status" value="1"/>
</dbReference>
<feature type="region of interest" description="Disordered" evidence="1">
    <location>
        <begin position="1"/>
        <end position="51"/>
    </location>
</feature>
<feature type="compositionally biased region" description="Low complexity" evidence="1">
    <location>
        <begin position="24"/>
        <end position="36"/>
    </location>
</feature>
<evidence type="ECO:0000256" key="1">
    <source>
        <dbReference type="SAM" id="MobiDB-lite"/>
    </source>
</evidence>